<proteinExistence type="predicted"/>
<keyword evidence="4" id="KW-1185">Reference proteome</keyword>
<evidence type="ECO:0000313" key="4">
    <source>
        <dbReference type="Proteomes" id="UP000548978"/>
    </source>
</evidence>
<dbReference type="OrthoDB" id="9808067at2"/>
<evidence type="ECO:0000256" key="2">
    <source>
        <dbReference type="SAM" id="SignalP"/>
    </source>
</evidence>
<feature type="chain" id="PRO_5030769669" description="DUF4139 domain-containing protein" evidence="2">
    <location>
        <begin position="24"/>
        <end position="549"/>
    </location>
</feature>
<evidence type="ECO:0008006" key="5">
    <source>
        <dbReference type="Google" id="ProtNLM"/>
    </source>
</evidence>
<dbReference type="PANTHER" id="PTHR38075:SF1">
    <property type="entry name" value="DUF4139 DOMAIN-CONTAINING PROTEIN"/>
    <property type="match status" value="1"/>
</dbReference>
<name>A0A7W9A3U5_9CAUL</name>
<dbReference type="RefSeq" id="WP_123287131.1">
    <property type="nucleotide sequence ID" value="NZ_JACIJB010000006.1"/>
</dbReference>
<dbReference type="Proteomes" id="UP000548978">
    <property type="component" value="Unassembled WGS sequence"/>
</dbReference>
<evidence type="ECO:0000256" key="1">
    <source>
        <dbReference type="SAM" id="MobiDB-lite"/>
    </source>
</evidence>
<evidence type="ECO:0000313" key="3">
    <source>
        <dbReference type="EMBL" id="MBB5660956.1"/>
    </source>
</evidence>
<feature type="region of interest" description="Disordered" evidence="1">
    <location>
        <begin position="289"/>
        <end position="323"/>
    </location>
</feature>
<comment type="caution">
    <text evidence="3">The sequence shown here is derived from an EMBL/GenBank/DDBJ whole genome shotgun (WGS) entry which is preliminary data.</text>
</comment>
<feature type="signal peptide" evidence="2">
    <location>
        <begin position="1"/>
        <end position="23"/>
    </location>
</feature>
<feature type="compositionally biased region" description="Pro residues" evidence="1">
    <location>
        <begin position="310"/>
        <end position="323"/>
    </location>
</feature>
<protein>
    <recommendedName>
        <fullName evidence="5">DUF4139 domain-containing protein</fullName>
    </recommendedName>
</protein>
<organism evidence="3 4">
    <name type="scientific">Brevundimonas halotolerans</name>
    <dbReference type="NCBI Taxonomy" id="69670"/>
    <lineage>
        <taxon>Bacteria</taxon>
        <taxon>Pseudomonadati</taxon>
        <taxon>Pseudomonadota</taxon>
        <taxon>Alphaproteobacteria</taxon>
        <taxon>Caulobacterales</taxon>
        <taxon>Caulobacteraceae</taxon>
        <taxon>Brevundimonas</taxon>
    </lineage>
</organism>
<accession>A0A7W9A3U5</accession>
<dbReference type="AlphaFoldDB" id="A0A7W9A3U5"/>
<reference evidence="3 4" key="1">
    <citation type="submission" date="2020-08" db="EMBL/GenBank/DDBJ databases">
        <title>Genomic Encyclopedia of Type Strains, Phase IV (KMG-IV): sequencing the most valuable type-strain genomes for metagenomic binning, comparative biology and taxonomic classification.</title>
        <authorList>
            <person name="Goeker M."/>
        </authorList>
    </citation>
    <scope>NUCLEOTIDE SEQUENCE [LARGE SCALE GENOMIC DNA]</scope>
    <source>
        <strain evidence="3 4">DSM 24448</strain>
    </source>
</reference>
<dbReference type="EMBL" id="JACIJB010000006">
    <property type="protein sequence ID" value="MBB5660956.1"/>
    <property type="molecule type" value="Genomic_DNA"/>
</dbReference>
<dbReference type="PANTHER" id="PTHR38075">
    <property type="entry name" value="DUF4139 DOMAIN-CONTAINING PROTEIN"/>
    <property type="match status" value="1"/>
</dbReference>
<sequence>MRTGVSLIAILALSGLAAPMALAQAVAPVAVAEPAVAVSSGPEAVSVVIYRDRPVNTVELMRRSQQSWSRLDREGLALIVETRTVDLPAGEAVIRFEGVAGGIVGQSAVLEGLPAGVIERNTDFDLLTPGSLFERSIGETVRVVRINPVTGGAEEHVALIRAGANGPVLEVDGGFEALSCSGLTQRVVFDRVPEGLSDQPSLSVRTRAGEAGRYTVTLAYLATGLQWSSDYVAELAPDGRSMTLTGWLTLANFGSTGFVDAPVQAVAGNLRTEYGTVPVDAVRLPRRAGCWPQDTTTEGKSPAYSGMTEPMPPPSPPAPPPPPRLQMRDEVVVTGSRIAEQGELGDYKIYTLPERTTVAARQTKQVRFLERRDVPVERIYRARISGSSDLGGVTGPFRTDIVLKLDNDADSALGLALPGGTWSLRQQRTDGPAFFTGEARSTDRPVGLPVELSIGQSPNVRVRYRTTEYSSSQTGGVTTTVYTVQVEVMNTGAEAASLEVIPWAYFQPGFTITRESRESGITEGGYPAWSFAVPAGSVERLSFSYRVEY</sequence>
<gene>
    <name evidence="3" type="ORF">FHS65_001709</name>
</gene>
<keyword evidence="2" id="KW-0732">Signal</keyword>